<name>A0A3M7S1P0_BRAPC</name>
<sequence>MSNKNLKPSDKIFFLGIRFDHSLSFKNQLQRIQNFAIKLKYQENTQNIHRLAGIKILNDRFRKLNGNYFNTLIQNKNPLINVLISEFKLFKRG</sequence>
<dbReference type="Proteomes" id="UP000276133">
    <property type="component" value="Unassembled WGS sequence"/>
</dbReference>
<dbReference type="EMBL" id="REGN01002174">
    <property type="protein sequence ID" value="RNA29706.1"/>
    <property type="molecule type" value="Genomic_DNA"/>
</dbReference>
<evidence type="ECO:0000313" key="1">
    <source>
        <dbReference type="EMBL" id="RNA29706.1"/>
    </source>
</evidence>
<keyword evidence="2" id="KW-1185">Reference proteome</keyword>
<dbReference type="AlphaFoldDB" id="A0A3M7S1P0"/>
<evidence type="ECO:0008006" key="3">
    <source>
        <dbReference type="Google" id="ProtNLM"/>
    </source>
</evidence>
<proteinExistence type="predicted"/>
<comment type="caution">
    <text evidence="1">The sequence shown here is derived from an EMBL/GenBank/DDBJ whole genome shotgun (WGS) entry which is preliminary data.</text>
</comment>
<gene>
    <name evidence="1" type="ORF">BpHYR1_005730</name>
</gene>
<organism evidence="1 2">
    <name type="scientific">Brachionus plicatilis</name>
    <name type="common">Marine rotifer</name>
    <name type="synonym">Brachionus muelleri</name>
    <dbReference type="NCBI Taxonomy" id="10195"/>
    <lineage>
        <taxon>Eukaryota</taxon>
        <taxon>Metazoa</taxon>
        <taxon>Spiralia</taxon>
        <taxon>Gnathifera</taxon>
        <taxon>Rotifera</taxon>
        <taxon>Eurotatoria</taxon>
        <taxon>Monogononta</taxon>
        <taxon>Pseudotrocha</taxon>
        <taxon>Ploima</taxon>
        <taxon>Brachionidae</taxon>
        <taxon>Brachionus</taxon>
    </lineage>
</organism>
<evidence type="ECO:0000313" key="2">
    <source>
        <dbReference type="Proteomes" id="UP000276133"/>
    </source>
</evidence>
<accession>A0A3M7S1P0</accession>
<reference evidence="1 2" key="1">
    <citation type="journal article" date="2018" name="Sci. Rep.">
        <title>Genomic signatures of local adaptation to the degree of environmental predictability in rotifers.</title>
        <authorList>
            <person name="Franch-Gras L."/>
            <person name="Hahn C."/>
            <person name="Garcia-Roger E.M."/>
            <person name="Carmona M.J."/>
            <person name="Serra M."/>
            <person name="Gomez A."/>
        </authorList>
    </citation>
    <scope>NUCLEOTIDE SEQUENCE [LARGE SCALE GENOMIC DNA]</scope>
    <source>
        <strain evidence="1">HYR1</strain>
    </source>
</reference>
<protein>
    <recommendedName>
        <fullName evidence="3">RNA-directed DNA polymerase from mobile element jockey-like</fullName>
    </recommendedName>
</protein>